<dbReference type="Pfam" id="PF04280">
    <property type="entry name" value="Tim44"/>
    <property type="match status" value="1"/>
</dbReference>
<feature type="domain" description="Tim44-like" evidence="10">
    <location>
        <begin position="190"/>
        <end position="349"/>
    </location>
</feature>
<dbReference type="Proteomes" id="UP001314263">
    <property type="component" value="Unassembled WGS sequence"/>
</dbReference>
<evidence type="ECO:0000256" key="9">
    <source>
        <dbReference type="SAM" id="MobiDB-lite"/>
    </source>
</evidence>
<dbReference type="PANTHER" id="PTHR28554:SF1">
    <property type="entry name" value="LARGE RIBOSOMAL SUBUNIT PROTEIN ML45"/>
    <property type="match status" value="1"/>
</dbReference>
<dbReference type="GO" id="GO:1990904">
    <property type="term" value="C:ribonucleoprotein complex"/>
    <property type="evidence" value="ECO:0007669"/>
    <property type="project" value="UniProtKB-KW"/>
</dbReference>
<comment type="subcellular location">
    <subcellularLocation>
        <location evidence="1">Mitochondrion</location>
    </subcellularLocation>
</comment>
<reference evidence="11 12" key="1">
    <citation type="submission" date="2023-10" db="EMBL/GenBank/DDBJ databases">
        <authorList>
            <person name="Maclean D."/>
            <person name="Macfadyen A."/>
        </authorList>
    </citation>
    <scope>NUCLEOTIDE SEQUENCE [LARGE SCALE GENOMIC DNA]</scope>
</reference>
<comment type="caution">
    <text evidence="11">The sequence shown here is derived from an EMBL/GenBank/DDBJ whole genome shotgun (WGS) entry which is preliminary data.</text>
</comment>
<organism evidence="11 12">
    <name type="scientific">Coccomyxa viridis</name>
    <dbReference type="NCBI Taxonomy" id="1274662"/>
    <lineage>
        <taxon>Eukaryota</taxon>
        <taxon>Viridiplantae</taxon>
        <taxon>Chlorophyta</taxon>
        <taxon>core chlorophytes</taxon>
        <taxon>Trebouxiophyceae</taxon>
        <taxon>Trebouxiophyceae incertae sedis</taxon>
        <taxon>Coccomyxaceae</taxon>
        <taxon>Coccomyxa</taxon>
    </lineage>
</organism>
<keyword evidence="12" id="KW-1185">Reference proteome</keyword>
<comment type="similarity">
    <text evidence="6">Belongs to the mitochondrion-specific ribosomal protein mL45 family.</text>
</comment>
<dbReference type="InterPro" id="IPR032710">
    <property type="entry name" value="NTF2-like_dom_sf"/>
</dbReference>
<evidence type="ECO:0000256" key="8">
    <source>
        <dbReference type="ARBA" id="ARBA00043031"/>
    </source>
</evidence>
<evidence type="ECO:0000256" key="4">
    <source>
        <dbReference type="ARBA" id="ARBA00023128"/>
    </source>
</evidence>
<keyword evidence="5" id="KW-0687">Ribonucleoprotein</keyword>
<dbReference type="Gene3D" id="3.10.450.240">
    <property type="match status" value="1"/>
</dbReference>
<evidence type="ECO:0000256" key="5">
    <source>
        <dbReference type="ARBA" id="ARBA00023274"/>
    </source>
</evidence>
<evidence type="ECO:0000256" key="7">
    <source>
        <dbReference type="ARBA" id="ARBA00039448"/>
    </source>
</evidence>
<dbReference type="InterPro" id="IPR007379">
    <property type="entry name" value="Tim44-like_dom"/>
</dbReference>
<evidence type="ECO:0000256" key="6">
    <source>
        <dbReference type="ARBA" id="ARBA00038073"/>
    </source>
</evidence>
<dbReference type="InterPro" id="IPR051975">
    <property type="entry name" value="mtLSU_mL45"/>
</dbReference>
<gene>
    <name evidence="11" type="ORF">CVIRNUC_010070</name>
</gene>
<keyword evidence="2" id="KW-0809">Transit peptide</keyword>
<protein>
    <recommendedName>
        <fullName evidence="7">Large ribosomal subunit protein mL45</fullName>
    </recommendedName>
    <alternativeName>
        <fullName evidence="8">39S ribosomal protein L45, mitochondrial</fullName>
    </alternativeName>
</protein>
<dbReference type="SUPFAM" id="SSF54427">
    <property type="entry name" value="NTF2-like"/>
    <property type="match status" value="1"/>
</dbReference>
<evidence type="ECO:0000313" key="12">
    <source>
        <dbReference type="Proteomes" id="UP001314263"/>
    </source>
</evidence>
<dbReference type="SMART" id="SM00978">
    <property type="entry name" value="Tim44"/>
    <property type="match status" value="1"/>
</dbReference>
<evidence type="ECO:0000313" key="11">
    <source>
        <dbReference type="EMBL" id="CAK0786856.1"/>
    </source>
</evidence>
<dbReference type="AlphaFoldDB" id="A0AAV1IHN8"/>
<keyword evidence="4" id="KW-0496">Mitochondrion</keyword>
<evidence type="ECO:0000256" key="3">
    <source>
        <dbReference type="ARBA" id="ARBA00022980"/>
    </source>
</evidence>
<dbReference type="EMBL" id="CAUYUE010000015">
    <property type="protein sequence ID" value="CAK0786856.1"/>
    <property type="molecule type" value="Genomic_DNA"/>
</dbReference>
<dbReference type="GO" id="GO:0005739">
    <property type="term" value="C:mitochondrion"/>
    <property type="evidence" value="ECO:0007669"/>
    <property type="project" value="UniProtKB-SubCell"/>
</dbReference>
<dbReference type="GO" id="GO:0005840">
    <property type="term" value="C:ribosome"/>
    <property type="evidence" value="ECO:0007669"/>
    <property type="project" value="UniProtKB-KW"/>
</dbReference>
<evidence type="ECO:0000259" key="10">
    <source>
        <dbReference type="SMART" id="SM00978"/>
    </source>
</evidence>
<feature type="region of interest" description="Disordered" evidence="9">
    <location>
        <begin position="86"/>
        <end position="121"/>
    </location>
</feature>
<evidence type="ECO:0000256" key="1">
    <source>
        <dbReference type="ARBA" id="ARBA00004173"/>
    </source>
</evidence>
<evidence type="ECO:0000256" key="2">
    <source>
        <dbReference type="ARBA" id="ARBA00022946"/>
    </source>
</evidence>
<sequence length="389" mass="43409">MRVPMRSSALFLRRISPRWLQKCSITQQLTTPSALAVGPSVRDALKSARNSNTCAWSTPTSIICIQDAMQGVHWQKQHEVMHRAHLHSTAPGRAAQSARADRTSEASTSKPASQKGGEAMQKLVRQRTMGGRVQMPPTMQQGMTHITAPLSPNMLAEPYKGDLPPLPWGSLLTVQGYRDRWKRFIGAAKSMYTLAKCRKYVPGFGLPAFKADALRLYEDACSGIARSDRTLLRQIMTPAEYGNFKAQLKAREDGDWKRVEWSLARRPLLHELEVVHGRMIAPNPKDEQSAYAQLTVRIRALHKFAAYSGKGELKAGSPGKDFPVLDVWILERAFKKGPTSRWRIAGRLSLPPVPPTKGSWWNPMTWVRMLGPSASASMREKPKLEAKPA</sequence>
<proteinExistence type="inferred from homology"/>
<keyword evidence="3" id="KW-0689">Ribosomal protein</keyword>
<name>A0AAV1IHN8_9CHLO</name>
<accession>A0AAV1IHN8</accession>
<dbReference type="PANTHER" id="PTHR28554">
    <property type="entry name" value="39S RIBOSOMAL PROTEIN L45, MITOCHONDRIAL"/>
    <property type="match status" value="1"/>
</dbReference>